<dbReference type="Pfam" id="PF20254">
    <property type="entry name" value="DMFA2_C"/>
    <property type="match status" value="1"/>
</dbReference>
<sequence>MPRPTRRTALAAPFAVAAAQPATRPPLEAYTDQLSYAPGDTVRFHVSFAGGFGGRLVRVGGGDAVTLDLPGAQAEAHPVLKDASARGCRWPAALAYTLPAGTPTGYYRTEFRTGRGDGAAAGECFFVVRPRRPAADAKVLIQLSTNTYNAYTNWGGYSLYAYHGRDKVQGRRVSFDRPLSSQFRQWEEHFVRWAETAGYRLDYCVNSDLEFRPEILAGYKLVLSVGHDEYWSAPMRDNLERYIGAGGNVAFFSGNTCCWQVRSEDGGRALACWKQNFGDDPAYMAGDHAKLTSLWSHHLVKRPENSLTGVGFLWGGYHRSHGQFMDGSGAYTTHRPEHWLLAGTGLKRGDPFGAKLPAYKVVGYECDGCELSWTNGLPTPTGRDGTPANFEVVATAPARWHPDDCEWYERWEKGRTGNAVIGSYTRGGTVVTVGSTDWAHGLRGNDPAITRITRNVLDRLGS</sequence>
<evidence type="ECO:0000313" key="2">
    <source>
        <dbReference type="EMBL" id="QDU20359.1"/>
    </source>
</evidence>
<accession>A0A517XS81</accession>
<evidence type="ECO:0000259" key="1">
    <source>
        <dbReference type="Pfam" id="PF20254"/>
    </source>
</evidence>
<dbReference type="Proteomes" id="UP000319576">
    <property type="component" value="Chromosome"/>
</dbReference>
<dbReference type="KEGG" id="uli:ETAA1_23110"/>
<name>A0A517XS81_9BACT</name>
<dbReference type="SUPFAM" id="SSF52317">
    <property type="entry name" value="Class I glutamine amidotransferase-like"/>
    <property type="match status" value="1"/>
</dbReference>
<dbReference type="AlphaFoldDB" id="A0A517XS81"/>
<organism evidence="2 3">
    <name type="scientific">Urbifossiella limnaea</name>
    <dbReference type="NCBI Taxonomy" id="2528023"/>
    <lineage>
        <taxon>Bacteria</taxon>
        <taxon>Pseudomonadati</taxon>
        <taxon>Planctomycetota</taxon>
        <taxon>Planctomycetia</taxon>
        <taxon>Gemmatales</taxon>
        <taxon>Gemmataceae</taxon>
        <taxon>Urbifossiella</taxon>
    </lineage>
</organism>
<dbReference type="EMBL" id="CP036273">
    <property type="protein sequence ID" value="QDU20359.1"/>
    <property type="molecule type" value="Genomic_DNA"/>
</dbReference>
<feature type="domain" description="N,N-dimethylformamidase beta subunit-like C-terminal" evidence="1">
    <location>
        <begin position="48"/>
        <end position="443"/>
    </location>
</feature>
<dbReference type="InterPro" id="IPR029062">
    <property type="entry name" value="Class_I_gatase-like"/>
</dbReference>
<reference evidence="2 3" key="1">
    <citation type="submission" date="2019-02" db="EMBL/GenBank/DDBJ databases">
        <title>Deep-cultivation of Planctomycetes and their phenomic and genomic characterization uncovers novel biology.</title>
        <authorList>
            <person name="Wiegand S."/>
            <person name="Jogler M."/>
            <person name="Boedeker C."/>
            <person name="Pinto D."/>
            <person name="Vollmers J."/>
            <person name="Rivas-Marin E."/>
            <person name="Kohn T."/>
            <person name="Peeters S.H."/>
            <person name="Heuer A."/>
            <person name="Rast P."/>
            <person name="Oberbeckmann S."/>
            <person name="Bunk B."/>
            <person name="Jeske O."/>
            <person name="Meyerdierks A."/>
            <person name="Storesund J.E."/>
            <person name="Kallscheuer N."/>
            <person name="Luecker S."/>
            <person name="Lage O.M."/>
            <person name="Pohl T."/>
            <person name="Merkel B.J."/>
            <person name="Hornburger P."/>
            <person name="Mueller R.-W."/>
            <person name="Bruemmer F."/>
            <person name="Labrenz M."/>
            <person name="Spormann A.M."/>
            <person name="Op den Camp H."/>
            <person name="Overmann J."/>
            <person name="Amann R."/>
            <person name="Jetten M.S.M."/>
            <person name="Mascher T."/>
            <person name="Medema M.H."/>
            <person name="Devos D.P."/>
            <person name="Kaster A.-K."/>
            <person name="Ovreas L."/>
            <person name="Rohde M."/>
            <person name="Galperin M.Y."/>
            <person name="Jogler C."/>
        </authorList>
    </citation>
    <scope>NUCLEOTIDE SEQUENCE [LARGE SCALE GENOMIC DNA]</scope>
    <source>
        <strain evidence="2 3">ETA_A1</strain>
    </source>
</reference>
<dbReference type="OrthoDB" id="505641at2"/>
<evidence type="ECO:0000313" key="3">
    <source>
        <dbReference type="Proteomes" id="UP000319576"/>
    </source>
</evidence>
<proteinExistence type="predicted"/>
<gene>
    <name evidence="2" type="ORF">ETAA1_23110</name>
</gene>
<dbReference type="InterPro" id="IPR046540">
    <property type="entry name" value="DMFA2_C"/>
</dbReference>
<protein>
    <recommendedName>
        <fullName evidence="1">N,N-dimethylformamidase beta subunit-like C-terminal domain-containing protein</fullName>
    </recommendedName>
</protein>
<keyword evidence="3" id="KW-1185">Reference proteome</keyword>
<dbReference type="RefSeq" id="WP_145237771.1">
    <property type="nucleotide sequence ID" value="NZ_CP036273.1"/>
</dbReference>